<protein>
    <submittedName>
        <fullName evidence="1">Uncharacterized protein</fullName>
    </submittedName>
</protein>
<dbReference type="EMBL" id="BKCJ010004210">
    <property type="protein sequence ID" value="GEU59664.1"/>
    <property type="molecule type" value="Genomic_DNA"/>
</dbReference>
<name>A0A6L2LHD6_TANCI</name>
<proteinExistence type="predicted"/>
<gene>
    <name evidence="1" type="ORF">Tci_031642</name>
</gene>
<dbReference type="AlphaFoldDB" id="A0A6L2LHD6"/>
<comment type="caution">
    <text evidence="1">The sequence shown here is derived from an EMBL/GenBank/DDBJ whole genome shotgun (WGS) entry which is preliminary data.</text>
</comment>
<organism evidence="1">
    <name type="scientific">Tanacetum cinerariifolium</name>
    <name type="common">Dalmatian daisy</name>
    <name type="synonym">Chrysanthemum cinerariifolium</name>
    <dbReference type="NCBI Taxonomy" id="118510"/>
    <lineage>
        <taxon>Eukaryota</taxon>
        <taxon>Viridiplantae</taxon>
        <taxon>Streptophyta</taxon>
        <taxon>Embryophyta</taxon>
        <taxon>Tracheophyta</taxon>
        <taxon>Spermatophyta</taxon>
        <taxon>Magnoliopsida</taxon>
        <taxon>eudicotyledons</taxon>
        <taxon>Gunneridae</taxon>
        <taxon>Pentapetalae</taxon>
        <taxon>asterids</taxon>
        <taxon>campanulids</taxon>
        <taxon>Asterales</taxon>
        <taxon>Asteraceae</taxon>
        <taxon>Asteroideae</taxon>
        <taxon>Anthemideae</taxon>
        <taxon>Anthemidinae</taxon>
        <taxon>Tanacetum</taxon>
    </lineage>
</organism>
<accession>A0A6L2LHD6</accession>
<sequence length="223" mass="25696">MKRFKKIIFKQRDEINDTMAEMFGLLRELILSRTPEKVLVRKEARSPITRCVNTISLIKIEKEKGIKINEVVDKNVIEPNELDAVEPLESVGRKEEMEDIMEDETARNMKEELTKGETKAEELVEMPRGITWDKVENPNPQSTPQVLPSFEEYTPPVTHPEEVEETIGILMEVEPFDETQLEDLGLDTCNHDIPLSFREVPSFDEQKLQPQPLPNCLPLDISL</sequence>
<reference evidence="1" key="1">
    <citation type="journal article" date="2019" name="Sci. Rep.">
        <title>Draft genome of Tanacetum cinerariifolium, the natural source of mosquito coil.</title>
        <authorList>
            <person name="Yamashiro T."/>
            <person name="Shiraishi A."/>
            <person name="Satake H."/>
            <person name="Nakayama K."/>
        </authorList>
    </citation>
    <scope>NUCLEOTIDE SEQUENCE</scope>
</reference>
<evidence type="ECO:0000313" key="1">
    <source>
        <dbReference type="EMBL" id="GEU59664.1"/>
    </source>
</evidence>